<feature type="region of interest" description="Disordered" evidence="1">
    <location>
        <begin position="1"/>
        <end position="100"/>
    </location>
</feature>
<feature type="compositionally biased region" description="Gly residues" evidence="1">
    <location>
        <begin position="14"/>
        <end position="24"/>
    </location>
</feature>
<gene>
    <name evidence="2" type="ORF">P7K49_023838</name>
</gene>
<feature type="non-terminal residue" evidence="2">
    <location>
        <position position="1"/>
    </location>
</feature>
<evidence type="ECO:0000256" key="1">
    <source>
        <dbReference type="SAM" id="MobiDB-lite"/>
    </source>
</evidence>
<feature type="compositionally biased region" description="Basic and acidic residues" evidence="1">
    <location>
        <begin position="89"/>
        <end position="100"/>
    </location>
</feature>
<feature type="compositionally biased region" description="Pro residues" evidence="1">
    <location>
        <begin position="75"/>
        <end position="88"/>
    </location>
</feature>
<reference evidence="2 3" key="1">
    <citation type="submission" date="2023-05" db="EMBL/GenBank/DDBJ databases">
        <title>B98-5 Cell Line De Novo Hybrid Assembly: An Optical Mapping Approach.</title>
        <authorList>
            <person name="Kananen K."/>
            <person name="Auerbach J.A."/>
            <person name="Kautto E."/>
            <person name="Blachly J.S."/>
        </authorList>
    </citation>
    <scope>NUCLEOTIDE SEQUENCE [LARGE SCALE GENOMIC DNA]</scope>
    <source>
        <strain evidence="2">B95-8</strain>
        <tissue evidence="2">Cell line</tissue>
    </source>
</reference>
<evidence type="ECO:0000313" key="3">
    <source>
        <dbReference type="Proteomes" id="UP001266305"/>
    </source>
</evidence>
<feature type="compositionally biased region" description="Low complexity" evidence="1">
    <location>
        <begin position="54"/>
        <end position="67"/>
    </location>
</feature>
<dbReference type="EMBL" id="JASSZA010000011">
    <property type="protein sequence ID" value="KAK2098387.1"/>
    <property type="molecule type" value="Genomic_DNA"/>
</dbReference>
<comment type="caution">
    <text evidence="2">The sequence shown here is derived from an EMBL/GenBank/DDBJ whole genome shotgun (WGS) entry which is preliminary data.</text>
</comment>
<organism evidence="2 3">
    <name type="scientific">Saguinus oedipus</name>
    <name type="common">Cotton-top tamarin</name>
    <name type="synonym">Oedipomidas oedipus</name>
    <dbReference type="NCBI Taxonomy" id="9490"/>
    <lineage>
        <taxon>Eukaryota</taxon>
        <taxon>Metazoa</taxon>
        <taxon>Chordata</taxon>
        <taxon>Craniata</taxon>
        <taxon>Vertebrata</taxon>
        <taxon>Euteleostomi</taxon>
        <taxon>Mammalia</taxon>
        <taxon>Eutheria</taxon>
        <taxon>Euarchontoglires</taxon>
        <taxon>Primates</taxon>
        <taxon>Haplorrhini</taxon>
        <taxon>Platyrrhini</taxon>
        <taxon>Cebidae</taxon>
        <taxon>Callitrichinae</taxon>
        <taxon>Saguinus</taxon>
    </lineage>
</organism>
<accession>A0ABQ9UMU0</accession>
<feature type="non-terminal residue" evidence="2">
    <location>
        <position position="100"/>
    </location>
</feature>
<protein>
    <submittedName>
        <fullName evidence="2">Uncharacterized protein</fullName>
    </submittedName>
</protein>
<evidence type="ECO:0000313" key="2">
    <source>
        <dbReference type="EMBL" id="KAK2098387.1"/>
    </source>
</evidence>
<proteinExistence type="predicted"/>
<name>A0ABQ9UMU0_SAGOE</name>
<sequence length="100" mass="9774">GGEDPITAAPARSPGGGGGPGPAGRRGDRGSGIWSRSLGPAGLQTPHPSPGPAPRAGSSRPAGSAASLFIVEPASPLPARPPAPFSPPPERKKSQSVETN</sequence>
<keyword evidence="3" id="KW-1185">Reference proteome</keyword>
<dbReference type="Proteomes" id="UP001266305">
    <property type="component" value="Unassembled WGS sequence"/>
</dbReference>